<keyword evidence="3 7" id="KW-1003">Cell membrane</keyword>
<dbReference type="GO" id="GO:0042121">
    <property type="term" value="P:alginic acid biosynthetic process"/>
    <property type="evidence" value="ECO:0007669"/>
    <property type="project" value="InterPro"/>
</dbReference>
<evidence type="ECO:0000256" key="5">
    <source>
        <dbReference type="ARBA" id="ARBA00022989"/>
    </source>
</evidence>
<feature type="transmembrane region" description="Helical" evidence="8">
    <location>
        <begin position="77"/>
        <end position="96"/>
    </location>
</feature>
<evidence type="ECO:0000256" key="1">
    <source>
        <dbReference type="ARBA" id="ARBA00004651"/>
    </source>
</evidence>
<dbReference type="PIRSF" id="PIRSF500217">
    <property type="entry name" value="AlgI"/>
    <property type="match status" value="1"/>
</dbReference>
<keyword evidence="6 7" id="KW-0472">Membrane</keyword>
<evidence type="ECO:0000256" key="2">
    <source>
        <dbReference type="ARBA" id="ARBA00010323"/>
    </source>
</evidence>
<evidence type="ECO:0000256" key="7">
    <source>
        <dbReference type="PIRNR" id="PIRNR016636"/>
    </source>
</evidence>
<feature type="transmembrane region" description="Helical" evidence="8">
    <location>
        <begin position="398"/>
        <end position="416"/>
    </location>
</feature>
<comment type="similarity">
    <text evidence="2 7">Belongs to the membrane-bound acyltransferase family.</text>
</comment>
<gene>
    <name evidence="9" type="ORF">IAC53_07590</name>
</gene>
<keyword evidence="4 8" id="KW-0812">Transmembrane</keyword>
<sequence>MVFSSLVFLYIFLPLCLAAYFIPKSIRVRNVVLLLFSLVFYAWGEPVYILLMVATTAVDFFAGLFIEKYRGTKKARLFLALAVILTLSSLGLFKYYDFFTTAANSLFSVQIPLLGVALPIGISFYTFQALTYVVDVYRDKVPVQTSFYKLLLYVSMFPQLIAGPIVRYSDVCEQIEARTCTVQKAAGGVVRFCIGLLKKTVLANFAGELCEQLFGGDLTTLTVLGAWVGILAYAFQIYFDFSGYSDMAIGLGKIFGFDFPENFRYPYIARSINDFWRRWHITLSTFFRDYVYIPMGGNRKRWAVNMLVVWLQTGLWHGASWNFVLWGLYYFVFLMLEKLWIGERLAKAPAVLGHIYSIVVILIGWVFFYFESLSEIQAFFLAAFGANGFSSVTQRTVIVNYIAVLPVCAVCALPVLPKAREMLLKIRSEKTRRLLISVGQTAFSAGALLVATAALVGSSYNPFLYFRF</sequence>
<dbReference type="GO" id="GO:0005886">
    <property type="term" value="C:plasma membrane"/>
    <property type="evidence" value="ECO:0007669"/>
    <property type="project" value="UniProtKB-SubCell"/>
</dbReference>
<dbReference type="InterPro" id="IPR004299">
    <property type="entry name" value="MBOAT_fam"/>
</dbReference>
<dbReference type="PIRSF" id="PIRSF016636">
    <property type="entry name" value="AlgI_DltB"/>
    <property type="match status" value="1"/>
</dbReference>
<evidence type="ECO:0000313" key="9">
    <source>
        <dbReference type="EMBL" id="HIU36448.1"/>
    </source>
</evidence>
<comment type="subcellular location">
    <subcellularLocation>
        <location evidence="1">Cell membrane</location>
        <topology evidence="1">Multi-pass membrane protein</topology>
    </subcellularLocation>
</comment>
<reference evidence="9" key="1">
    <citation type="submission" date="2020-10" db="EMBL/GenBank/DDBJ databases">
        <authorList>
            <person name="Gilroy R."/>
        </authorList>
    </citation>
    <scope>NUCLEOTIDE SEQUENCE</scope>
    <source>
        <strain evidence="9">ChiGjej1B1-19959</strain>
    </source>
</reference>
<dbReference type="InterPro" id="IPR024194">
    <property type="entry name" value="Ac/AlaTfrase_AlgI/DltB"/>
</dbReference>
<accession>A0A9D1LDC5</accession>
<dbReference type="PANTHER" id="PTHR13285:SF18">
    <property type="entry name" value="PROTEIN-CYSTEINE N-PALMITOYLTRANSFERASE RASP"/>
    <property type="match status" value="1"/>
</dbReference>
<dbReference type="EMBL" id="DVMW01000043">
    <property type="protein sequence ID" value="HIU36448.1"/>
    <property type="molecule type" value="Genomic_DNA"/>
</dbReference>
<organism evidence="9 10">
    <name type="scientific">Candidatus Fimenecus excrementigallinarum</name>
    <dbReference type="NCBI Taxonomy" id="2840816"/>
    <lineage>
        <taxon>Bacteria</taxon>
        <taxon>Bacillati</taxon>
        <taxon>Bacillota</taxon>
        <taxon>Clostridia</taxon>
        <taxon>Candidatus Fimenecus</taxon>
    </lineage>
</organism>
<comment type="caution">
    <text evidence="9">The sequence shown here is derived from an EMBL/GenBank/DDBJ whole genome shotgun (WGS) entry which is preliminary data.</text>
</comment>
<dbReference type="AlphaFoldDB" id="A0A9D1LDC5"/>
<dbReference type="Pfam" id="PF03062">
    <property type="entry name" value="MBOAT"/>
    <property type="match status" value="1"/>
</dbReference>
<dbReference type="InterPro" id="IPR051085">
    <property type="entry name" value="MB_O-acyltransferase"/>
</dbReference>
<feature type="transmembrane region" description="Helical" evidence="8">
    <location>
        <begin position="348"/>
        <end position="370"/>
    </location>
</feature>
<keyword evidence="7" id="KW-0808">Transferase</keyword>
<feature type="transmembrane region" description="Helical" evidence="8">
    <location>
        <begin position="42"/>
        <end position="65"/>
    </location>
</feature>
<feature type="transmembrane region" description="Helical" evidence="8">
    <location>
        <begin position="315"/>
        <end position="336"/>
    </location>
</feature>
<evidence type="ECO:0000256" key="4">
    <source>
        <dbReference type="ARBA" id="ARBA00022692"/>
    </source>
</evidence>
<dbReference type="GO" id="GO:0016746">
    <property type="term" value="F:acyltransferase activity"/>
    <property type="evidence" value="ECO:0007669"/>
    <property type="project" value="UniProtKB-KW"/>
</dbReference>
<proteinExistence type="inferred from homology"/>
<keyword evidence="5 8" id="KW-1133">Transmembrane helix</keyword>
<feature type="transmembrane region" description="Helical" evidence="8">
    <location>
        <begin position="218"/>
        <end position="239"/>
    </location>
</feature>
<keyword evidence="7" id="KW-0012">Acyltransferase</keyword>
<evidence type="ECO:0000256" key="6">
    <source>
        <dbReference type="ARBA" id="ARBA00023136"/>
    </source>
</evidence>
<dbReference type="InterPro" id="IPR028362">
    <property type="entry name" value="AlgI"/>
</dbReference>
<feature type="transmembrane region" description="Helical" evidence="8">
    <location>
        <begin position="116"/>
        <end position="134"/>
    </location>
</feature>
<evidence type="ECO:0000256" key="8">
    <source>
        <dbReference type="SAM" id="Phobius"/>
    </source>
</evidence>
<feature type="transmembrane region" description="Helical" evidence="8">
    <location>
        <begin position="437"/>
        <end position="460"/>
    </location>
</feature>
<evidence type="ECO:0000256" key="3">
    <source>
        <dbReference type="ARBA" id="ARBA00022475"/>
    </source>
</evidence>
<reference evidence="9" key="2">
    <citation type="journal article" date="2021" name="PeerJ">
        <title>Extensive microbial diversity within the chicken gut microbiome revealed by metagenomics and culture.</title>
        <authorList>
            <person name="Gilroy R."/>
            <person name="Ravi A."/>
            <person name="Getino M."/>
            <person name="Pursley I."/>
            <person name="Horton D.L."/>
            <person name="Alikhan N.F."/>
            <person name="Baker D."/>
            <person name="Gharbi K."/>
            <person name="Hall N."/>
            <person name="Watson M."/>
            <person name="Adriaenssens E.M."/>
            <person name="Foster-Nyarko E."/>
            <person name="Jarju S."/>
            <person name="Secka A."/>
            <person name="Antonio M."/>
            <person name="Oren A."/>
            <person name="Chaudhuri R.R."/>
            <person name="La Ragione R."/>
            <person name="Hildebrand F."/>
            <person name="Pallen M.J."/>
        </authorList>
    </citation>
    <scope>NUCLEOTIDE SEQUENCE</scope>
    <source>
        <strain evidence="9">ChiGjej1B1-19959</strain>
    </source>
</reference>
<protein>
    <submittedName>
        <fullName evidence="9">MBOAT family protein</fullName>
    </submittedName>
</protein>
<evidence type="ECO:0000313" key="10">
    <source>
        <dbReference type="Proteomes" id="UP000824071"/>
    </source>
</evidence>
<dbReference type="Proteomes" id="UP000824071">
    <property type="component" value="Unassembled WGS sequence"/>
</dbReference>
<dbReference type="PANTHER" id="PTHR13285">
    <property type="entry name" value="ACYLTRANSFERASE"/>
    <property type="match status" value="1"/>
</dbReference>
<name>A0A9D1LDC5_9FIRM</name>